<feature type="non-terminal residue" evidence="1">
    <location>
        <position position="1"/>
    </location>
</feature>
<reference evidence="1" key="1">
    <citation type="journal article" date="2021" name="J Fungi (Basel)">
        <title>Virulence traits and population genomics of the black yeast Aureobasidium melanogenum.</title>
        <authorList>
            <person name="Cernosa A."/>
            <person name="Sun X."/>
            <person name="Gostincar C."/>
            <person name="Fang C."/>
            <person name="Gunde-Cimerman N."/>
            <person name="Song Z."/>
        </authorList>
    </citation>
    <scope>NUCLEOTIDE SEQUENCE</scope>
    <source>
        <strain evidence="1">EXF-9298</strain>
    </source>
</reference>
<reference evidence="1" key="2">
    <citation type="submission" date="2021-08" db="EMBL/GenBank/DDBJ databases">
        <authorList>
            <person name="Gostincar C."/>
            <person name="Sun X."/>
            <person name="Song Z."/>
            <person name="Gunde-Cimerman N."/>
        </authorList>
    </citation>
    <scope>NUCLEOTIDE SEQUENCE</scope>
    <source>
        <strain evidence="1">EXF-9298</strain>
    </source>
</reference>
<dbReference type="AlphaFoldDB" id="A0A9P8FPY9"/>
<dbReference type="InterPro" id="IPR011009">
    <property type="entry name" value="Kinase-like_dom_sf"/>
</dbReference>
<keyword evidence="2" id="KW-1185">Reference proteome</keyword>
<dbReference type="SUPFAM" id="SSF56112">
    <property type="entry name" value="Protein kinase-like (PK-like)"/>
    <property type="match status" value="1"/>
</dbReference>
<feature type="non-terminal residue" evidence="1">
    <location>
        <position position="88"/>
    </location>
</feature>
<sequence length="88" mass="10118">LLGQPPQALLAHADLRSKFFSESGQWTADIPIPESTPFEARETALIEGNAEDREAFLRLMRKMIQWEPEKRGTARELAEDEWILKHTT</sequence>
<evidence type="ECO:0008006" key="3">
    <source>
        <dbReference type="Google" id="ProtNLM"/>
    </source>
</evidence>
<gene>
    <name evidence="1" type="ORF">KCU98_g9055</name>
</gene>
<evidence type="ECO:0000313" key="2">
    <source>
        <dbReference type="Proteomes" id="UP000729357"/>
    </source>
</evidence>
<name>A0A9P8FPY9_AURME</name>
<dbReference type="Gene3D" id="1.10.510.10">
    <property type="entry name" value="Transferase(Phosphotransferase) domain 1"/>
    <property type="match status" value="1"/>
</dbReference>
<proteinExistence type="predicted"/>
<evidence type="ECO:0000313" key="1">
    <source>
        <dbReference type="EMBL" id="KAG9979016.1"/>
    </source>
</evidence>
<comment type="caution">
    <text evidence="1">The sequence shown here is derived from an EMBL/GenBank/DDBJ whole genome shotgun (WGS) entry which is preliminary data.</text>
</comment>
<protein>
    <recommendedName>
        <fullName evidence="3">Protein kinase domain-containing protein</fullName>
    </recommendedName>
</protein>
<accession>A0A9P8FPY9</accession>
<organism evidence="1 2">
    <name type="scientific">Aureobasidium melanogenum</name>
    <name type="common">Aureobasidium pullulans var. melanogenum</name>
    <dbReference type="NCBI Taxonomy" id="46634"/>
    <lineage>
        <taxon>Eukaryota</taxon>
        <taxon>Fungi</taxon>
        <taxon>Dikarya</taxon>
        <taxon>Ascomycota</taxon>
        <taxon>Pezizomycotina</taxon>
        <taxon>Dothideomycetes</taxon>
        <taxon>Dothideomycetidae</taxon>
        <taxon>Dothideales</taxon>
        <taxon>Saccotheciaceae</taxon>
        <taxon>Aureobasidium</taxon>
    </lineage>
</organism>
<dbReference type="EMBL" id="JAHFXS010001194">
    <property type="protein sequence ID" value="KAG9979016.1"/>
    <property type="molecule type" value="Genomic_DNA"/>
</dbReference>
<dbReference type="Proteomes" id="UP000729357">
    <property type="component" value="Unassembled WGS sequence"/>
</dbReference>